<organism evidence="1 2">
    <name type="scientific">Bradyrhizobium erythrophlei</name>
    <dbReference type="NCBI Taxonomy" id="1437360"/>
    <lineage>
        <taxon>Bacteria</taxon>
        <taxon>Pseudomonadati</taxon>
        <taxon>Pseudomonadota</taxon>
        <taxon>Alphaproteobacteria</taxon>
        <taxon>Hyphomicrobiales</taxon>
        <taxon>Nitrobacteraceae</taxon>
        <taxon>Bradyrhizobium</taxon>
    </lineage>
</organism>
<gene>
    <name evidence="1" type="ORF">SAMN05444164_3048</name>
</gene>
<name>A0A1H4WC22_9BRAD</name>
<evidence type="ECO:0000313" key="2">
    <source>
        <dbReference type="Proteomes" id="UP000198992"/>
    </source>
</evidence>
<protein>
    <submittedName>
        <fullName evidence="1">Uncharacterized protein</fullName>
    </submittedName>
</protein>
<accession>A0A1H4WC22</accession>
<proteinExistence type="predicted"/>
<dbReference type="AlphaFoldDB" id="A0A1H4WC22"/>
<reference evidence="1 2" key="1">
    <citation type="submission" date="2016-10" db="EMBL/GenBank/DDBJ databases">
        <authorList>
            <person name="de Groot N.N."/>
        </authorList>
    </citation>
    <scope>NUCLEOTIDE SEQUENCE [LARGE SCALE GENOMIC DNA]</scope>
    <source>
        <strain evidence="1 2">MT12</strain>
    </source>
</reference>
<sequence length="70" mass="7906">MIEHHPIAPEHARAICEEIGARLRYALRDDYADLPLRLRELVNELALQDCEAPSLVPTMAEMMRPLVVAA</sequence>
<dbReference type="EMBL" id="FNTH01000001">
    <property type="protein sequence ID" value="SEC90074.1"/>
    <property type="molecule type" value="Genomic_DNA"/>
</dbReference>
<dbReference type="OrthoDB" id="8255297at2"/>
<evidence type="ECO:0000313" key="1">
    <source>
        <dbReference type="EMBL" id="SEC90074.1"/>
    </source>
</evidence>
<dbReference type="Proteomes" id="UP000198992">
    <property type="component" value="Unassembled WGS sequence"/>
</dbReference>
<dbReference type="RefSeq" id="WP_092116465.1">
    <property type="nucleotide sequence ID" value="NZ_FNTH01000001.1"/>
</dbReference>